<evidence type="ECO:0000313" key="1">
    <source>
        <dbReference type="EMBL" id="KAB2341250.1"/>
    </source>
</evidence>
<organism evidence="1 2">
    <name type="scientific">Actinomadura rudentiformis</name>
    <dbReference type="NCBI Taxonomy" id="359158"/>
    <lineage>
        <taxon>Bacteria</taxon>
        <taxon>Bacillati</taxon>
        <taxon>Actinomycetota</taxon>
        <taxon>Actinomycetes</taxon>
        <taxon>Streptosporangiales</taxon>
        <taxon>Thermomonosporaceae</taxon>
        <taxon>Actinomadura</taxon>
    </lineage>
</organism>
<dbReference type="OrthoDB" id="8780040at2"/>
<dbReference type="AlphaFoldDB" id="A0A6H9Y9R8"/>
<proteinExistence type="predicted"/>
<dbReference type="RefSeq" id="WP_151568537.1">
    <property type="nucleotide sequence ID" value="NZ_WBMT01000026.1"/>
</dbReference>
<comment type="caution">
    <text evidence="1">The sequence shown here is derived from an EMBL/GenBank/DDBJ whole genome shotgun (WGS) entry which is preliminary data.</text>
</comment>
<evidence type="ECO:0000313" key="2">
    <source>
        <dbReference type="Proteomes" id="UP000468735"/>
    </source>
</evidence>
<reference evidence="1 2" key="1">
    <citation type="submission" date="2019-09" db="EMBL/GenBank/DDBJ databases">
        <title>Actinomadura physcomitrii sp. nov., a novel actinomycete isolated from moss [Physcomitrium sphaericum (Ludw) Fuernr].</title>
        <authorList>
            <person name="Zhuang X."/>
            <person name="Liu C."/>
        </authorList>
    </citation>
    <scope>NUCLEOTIDE SEQUENCE [LARGE SCALE GENOMIC DNA]</scope>
    <source>
        <strain evidence="1 2">HMC1</strain>
    </source>
</reference>
<protein>
    <submittedName>
        <fullName evidence="1">Uncharacterized protein</fullName>
    </submittedName>
</protein>
<gene>
    <name evidence="1" type="ORF">F8566_41760</name>
</gene>
<keyword evidence="2" id="KW-1185">Reference proteome</keyword>
<dbReference type="Proteomes" id="UP000468735">
    <property type="component" value="Unassembled WGS sequence"/>
</dbReference>
<sequence length="153" mass="16564">MNVREGTLFGLPTKSCGQALGVVSRYSPRGIAVAYFYGPFVDGPPAESPPAVLEIPAPDAAIAILRFGDPALVEGTWPVHGVADNWDRDRWAATAFVRGAPGGRAYVVQYDDHDPSVVRSERRATADEARTLPDDDLYGYVLVENTISRLMSD</sequence>
<accession>A0A6H9Y9R8</accession>
<dbReference type="EMBL" id="WBMT01000026">
    <property type="protein sequence ID" value="KAB2341250.1"/>
    <property type="molecule type" value="Genomic_DNA"/>
</dbReference>
<name>A0A6H9Y9R8_9ACTN</name>